<feature type="transmembrane region" description="Helical" evidence="9">
    <location>
        <begin position="286"/>
        <end position="307"/>
    </location>
</feature>
<evidence type="ECO:0000256" key="5">
    <source>
        <dbReference type="ARBA" id="ARBA00022741"/>
    </source>
</evidence>
<proteinExistence type="predicted"/>
<name>A0A402A8Z8_9CHLR</name>
<evidence type="ECO:0000256" key="7">
    <source>
        <dbReference type="ARBA" id="ARBA00022989"/>
    </source>
</evidence>
<keyword evidence="8 9" id="KW-0472">Membrane</keyword>
<feature type="domain" description="ABC transporter" evidence="10">
    <location>
        <begin position="355"/>
        <end position="589"/>
    </location>
</feature>
<dbReference type="GO" id="GO:0005886">
    <property type="term" value="C:plasma membrane"/>
    <property type="evidence" value="ECO:0007669"/>
    <property type="project" value="UniProtKB-SubCell"/>
</dbReference>
<dbReference type="Pfam" id="PF00005">
    <property type="entry name" value="ABC_tran"/>
    <property type="match status" value="1"/>
</dbReference>
<dbReference type="Gene3D" id="1.20.1560.10">
    <property type="entry name" value="ABC transporter type 1, transmembrane domain"/>
    <property type="match status" value="1"/>
</dbReference>
<dbReference type="Pfam" id="PF00664">
    <property type="entry name" value="ABC_membrane"/>
    <property type="match status" value="1"/>
</dbReference>
<organism evidence="12 13">
    <name type="scientific">Tengunoibacter tsumagoiensis</name>
    <dbReference type="NCBI Taxonomy" id="2014871"/>
    <lineage>
        <taxon>Bacteria</taxon>
        <taxon>Bacillati</taxon>
        <taxon>Chloroflexota</taxon>
        <taxon>Ktedonobacteria</taxon>
        <taxon>Ktedonobacterales</taxon>
        <taxon>Dictyobacteraceae</taxon>
        <taxon>Tengunoibacter</taxon>
    </lineage>
</organism>
<dbReference type="CDD" id="cd07346">
    <property type="entry name" value="ABC_6TM_exporters"/>
    <property type="match status" value="1"/>
</dbReference>
<dbReference type="InterPro" id="IPR036640">
    <property type="entry name" value="ABC1_TM_sf"/>
</dbReference>
<keyword evidence="12" id="KW-0347">Helicase</keyword>
<feature type="domain" description="ABC transmembrane type-1" evidence="11">
    <location>
        <begin position="41"/>
        <end position="322"/>
    </location>
</feature>
<keyword evidence="6" id="KW-0067">ATP-binding</keyword>
<dbReference type="Proteomes" id="UP000287352">
    <property type="component" value="Unassembled WGS sequence"/>
</dbReference>
<dbReference type="OrthoDB" id="9769895at2"/>
<dbReference type="PROSITE" id="PS50929">
    <property type="entry name" value="ABC_TM1F"/>
    <property type="match status" value="1"/>
</dbReference>
<evidence type="ECO:0000256" key="3">
    <source>
        <dbReference type="ARBA" id="ARBA00022475"/>
    </source>
</evidence>
<dbReference type="InterPro" id="IPR027417">
    <property type="entry name" value="P-loop_NTPase"/>
</dbReference>
<dbReference type="PROSITE" id="PS50893">
    <property type="entry name" value="ABC_TRANSPORTER_2"/>
    <property type="match status" value="1"/>
</dbReference>
<sequence>MKLSQVFQSLKARNSPTRVTLQQYGTLFATYLGPQWLRVCFMALLLIGSIVLDLLGPQIIRAFIDTIQSNRSMQVLSIIALFYIGVALGRRLVAAFATYFSEDVGWNATNQLRADLTRHCLNLDRSFHAAHTPGELLERVDSNVETLADFFSQFVIRILGSGILMLGILVLIARENIWLGTILGVYLVLSNIIFVYVQQRATSIYQLHWQAEAELSGFWGELFHGLEDIAASGAGRYIMRRYFHLQRQENATEIKSIVFWAGFECTGLILDVLSMLIVLILSASLFVQGMISLGTLVLLLTYTAQLLDHTLDIAEQLGTLQQATASIERINEIYHTQSCVQNGLGVTFPTGALALTFQDVSFSYEAAQTVLHNISFQLAAGEVVGLIGRTGSGKTTLMRLLMRFYDPTSGSVCLGGQDLRQAHLDDLRARIGLVTQEVQLFRGTLRDNVTFFADTIPDQRILEAIEQLGMSTWYERLPQGLDTELGSDGGGLSAGEAQLLACIRVFLQNPQLLILDEATSRLDPATEKALTQATQRLMAGRTALVIAHRLSTVERVDHIMVLEDGRILEYNTRAALACDPTSHYNQLLRMMNSEEMLA</sequence>
<dbReference type="GO" id="GO:0004386">
    <property type="term" value="F:helicase activity"/>
    <property type="evidence" value="ECO:0007669"/>
    <property type="project" value="UniProtKB-KW"/>
</dbReference>
<dbReference type="Gene3D" id="3.40.50.300">
    <property type="entry name" value="P-loop containing nucleotide triphosphate hydrolases"/>
    <property type="match status" value="1"/>
</dbReference>
<keyword evidence="5" id="KW-0547">Nucleotide-binding</keyword>
<evidence type="ECO:0000256" key="1">
    <source>
        <dbReference type="ARBA" id="ARBA00004651"/>
    </source>
</evidence>
<reference evidence="13" key="1">
    <citation type="submission" date="2018-12" db="EMBL/GenBank/DDBJ databases">
        <title>Tengunoibacter tsumagoiensis gen. nov., sp. nov., Dictyobacter kobayashii sp. nov., D. alpinus sp. nov., and D. joshuensis sp. nov. and description of Dictyobacteraceae fam. nov. within the order Ktedonobacterales isolated from Tengu-no-mugimeshi.</title>
        <authorList>
            <person name="Wang C.M."/>
            <person name="Zheng Y."/>
            <person name="Sakai Y."/>
            <person name="Toyoda A."/>
            <person name="Minakuchi Y."/>
            <person name="Abe K."/>
            <person name="Yokota A."/>
            <person name="Yabe S."/>
        </authorList>
    </citation>
    <scope>NUCLEOTIDE SEQUENCE [LARGE SCALE GENOMIC DNA]</scope>
    <source>
        <strain evidence="13">Uno3</strain>
    </source>
</reference>
<keyword evidence="4 9" id="KW-0812">Transmembrane</keyword>
<dbReference type="SMART" id="SM00382">
    <property type="entry name" value="AAA"/>
    <property type="match status" value="1"/>
</dbReference>
<keyword evidence="7 9" id="KW-1133">Transmembrane helix</keyword>
<accession>A0A402A8Z8</accession>
<comment type="subcellular location">
    <subcellularLocation>
        <location evidence="1">Cell membrane</location>
        <topology evidence="1">Multi-pass membrane protein</topology>
    </subcellularLocation>
</comment>
<evidence type="ECO:0000256" key="2">
    <source>
        <dbReference type="ARBA" id="ARBA00022448"/>
    </source>
</evidence>
<dbReference type="EMBL" id="BIFR01000002">
    <property type="protein sequence ID" value="GCE15435.1"/>
    <property type="molecule type" value="Genomic_DNA"/>
</dbReference>
<dbReference type="GO" id="GO:0016887">
    <property type="term" value="F:ATP hydrolysis activity"/>
    <property type="evidence" value="ECO:0007669"/>
    <property type="project" value="InterPro"/>
</dbReference>
<dbReference type="GO" id="GO:0005524">
    <property type="term" value="F:ATP binding"/>
    <property type="evidence" value="ECO:0007669"/>
    <property type="project" value="UniProtKB-KW"/>
</dbReference>
<keyword evidence="2" id="KW-0813">Transport</keyword>
<dbReference type="PANTHER" id="PTHR43394:SF1">
    <property type="entry name" value="ATP-BINDING CASSETTE SUB-FAMILY B MEMBER 10, MITOCHONDRIAL"/>
    <property type="match status" value="1"/>
</dbReference>
<evidence type="ECO:0000256" key="4">
    <source>
        <dbReference type="ARBA" id="ARBA00022692"/>
    </source>
</evidence>
<protein>
    <submittedName>
        <fullName evidence="12">Helicase</fullName>
    </submittedName>
</protein>
<evidence type="ECO:0000256" key="6">
    <source>
        <dbReference type="ARBA" id="ARBA00022840"/>
    </source>
</evidence>
<feature type="transmembrane region" description="Helical" evidence="9">
    <location>
        <begin position="150"/>
        <end position="172"/>
    </location>
</feature>
<keyword evidence="12" id="KW-0378">Hydrolase</keyword>
<evidence type="ECO:0000256" key="9">
    <source>
        <dbReference type="SAM" id="Phobius"/>
    </source>
</evidence>
<feature type="transmembrane region" description="Helical" evidence="9">
    <location>
        <begin position="36"/>
        <end position="55"/>
    </location>
</feature>
<dbReference type="InterPro" id="IPR003439">
    <property type="entry name" value="ABC_transporter-like_ATP-bd"/>
</dbReference>
<keyword evidence="3" id="KW-1003">Cell membrane</keyword>
<evidence type="ECO:0000259" key="10">
    <source>
        <dbReference type="PROSITE" id="PS50893"/>
    </source>
</evidence>
<comment type="caution">
    <text evidence="12">The sequence shown here is derived from an EMBL/GenBank/DDBJ whole genome shotgun (WGS) entry which is preliminary data.</text>
</comment>
<dbReference type="AlphaFoldDB" id="A0A402A8Z8"/>
<evidence type="ECO:0000256" key="8">
    <source>
        <dbReference type="ARBA" id="ARBA00023136"/>
    </source>
</evidence>
<dbReference type="FunFam" id="3.40.50.300:FF:000299">
    <property type="entry name" value="ABC transporter ATP-binding protein/permease"/>
    <property type="match status" value="1"/>
</dbReference>
<feature type="transmembrane region" description="Helical" evidence="9">
    <location>
        <begin position="75"/>
        <end position="100"/>
    </location>
</feature>
<evidence type="ECO:0000313" key="12">
    <source>
        <dbReference type="EMBL" id="GCE15435.1"/>
    </source>
</evidence>
<feature type="transmembrane region" description="Helical" evidence="9">
    <location>
        <begin position="258"/>
        <end position="280"/>
    </location>
</feature>
<keyword evidence="13" id="KW-1185">Reference proteome</keyword>
<dbReference type="SUPFAM" id="SSF90123">
    <property type="entry name" value="ABC transporter transmembrane region"/>
    <property type="match status" value="1"/>
</dbReference>
<dbReference type="InterPro" id="IPR011527">
    <property type="entry name" value="ABC1_TM_dom"/>
</dbReference>
<dbReference type="InterPro" id="IPR003593">
    <property type="entry name" value="AAA+_ATPase"/>
</dbReference>
<dbReference type="RefSeq" id="WP_126582900.1">
    <property type="nucleotide sequence ID" value="NZ_BIFR01000002.1"/>
</dbReference>
<feature type="transmembrane region" description="Helical" evidence="9">
    <location>
        <begin position="177"/>
        <end position="197"/>
    </location>
</feature>
<evidence type="ECO:0000259" key="11">
    <source>
        <dbReference type="PROSITE" id="PS50929"/>
    </source>
</evidence>
<evidence type="ECO:0000313" key="13">
    <source>
        <dbReference type="Proteomes" id="UP000287352"/>
    </source>
</evidence>
<dbReference type="SUPFAM" id="SSF52540">
    <property type="entry name" value="P-loop containing nucleoside triphosphate hydrolases"/>
    <property type="match status" value="1"/>
</dbReference>
<dbReference type="InterPro" id="IPR039421">
    <property type="entry name" value="Type_1_exporter"/>
</dbReference>
<dbReference type="PANTHER" id="PTHR43394">
    <property type="entry name" value="ATP-DEPENDENT PERMEASE MDL1, MITOCHONDRIAL"/>
    <property type="match status" value="1"/>
</dbReference>
<dbReference type="GO" id="GO:0015421">
    <property type="term" value="F:ABC-type oligopeptide transporter activity"/>
    <property type="evidence" value="ECO:0007669"/>
    <property type="project" value="TreeGrafter"/>
</dbReference>
<gene>
    <name evidence="12" type="ORF">KTT_52940</name>
</gene>